<accession>A0A395LSI1</accession>
<comment type="caution">
    <text evidence="2">The sequence shown here is derived from an EMBL/GenBank/DDBJ whole genome shotgun (WGS) entry which is preliminary data.</text>
</comment>
<feature type="signal peptide" evidence="1">
    <location>
        <begin position="1"/>
        <end position="21"/>
    </location>
</feature>
<keyword evidence="3" id="KW-1185">Reference proteome</keyword>
<evidence type="ECO:0000256" key="1">
    <source>
        <dbReference type="SAM" id="SignalP"/>
    </source>
</evidence>
<name>A0A395LSI1_9SPHN</name>
<protein>
    <submittedName>
        <fullName evidence="2">Uncharacterized protein</fullName>
    </submittedName>
</protein>
<proteinExistence type="predicted"/>
<reference evidence="2 3" key="1">
    <citation type="submission" date="2018-07" db="EMBL/GenBank/DDBJ databases">
        <title>Erythrobacter nanhaiensis sp. nov., a novel member of the genus Erythrobacter isolated from the South China Sea.</title>
        <authorList>
            <person name="Chen X."/>
            <person name="Liu J."/>
        </authorList>
    </citation>
    <scope>NUCLEOTIDE SEQUENCE [LARGE SCALE GENOMIC DNA]</scope>
    <source>
        <strain evidence="2 3">S-5</strain>
    </source>
</reference>
<evidence type="ECO:0000313" key="3">
    <source>
        <dbReference type="Proteomes" id="UP000254101"/>
    </source>
</evidence>
<dbReference type="EMBL" id="QRBB01000001">
    <property type="protein sequence ID" value="RDS77520.1"/>
    <property type="molecule type" value="Genomic_DNA"/>
</dbReference>
<dbReference type="OrthoDB" id="7503769at2"/>
<dbReference type="AlphaFoldDB" id="A0A395LSI1"/>
<dbReference type="RefSeq" id="WP_115491740.1">
    <property type="nucleotide sequence ID" value="NZ_JACHWW010000001.1"/>
</dbReference>
<keyword evidence="1" id="KW-0732">Signal</keyword>
<gene>
    <name evidence="2" type="ORF">DL238_07815</name>
</gene>
<evidence type="ECO:0000313" key="2">
    <source>
        <dbReference type="EMBL" id="RDS77520.1"/>
    </source>
</evidence>
<organism evidence="2 3">
    <name type="scientific">Alteriqipengyuania lutimaris</name>
    <dbReference type="NCBI Taxonomy" id="1538146"/>
    <lineage>
        <taxon>Bacteria</taxon>
        <taxon>Pseudomonadati</taxon>
        <taxon>Pseudomonadota</taxon>
        <taxon>Alphaproteobacteria</taxon>
        <taxon>Sphingomonadales</taxon>
        <taxon>Erythrobacteraceae</taxon>
        <taxon>Alteriqipengyuania</taxon>
    </lineage>
</organism>
<dbReference type="Proteomes" id="UP000254101">
    <property type="component" value="Unassembled WGS sequence"/>
</dbReference>
<feature type="chain" id="PRO_5017484529" evidence="1">
    <location>
        <begin position="22"/>
        <end position="273"/>
    </location>
</feature>
<sequence>MKRWFYPFAAAMALAVPAAAAAGDQEVRQLKSKDTLDPASGKAYFYYETDVNKFDVFFLRSMTEAEQETFLKGRAAALAEARVKLRERRDGAPGVSDEELLPDAAFAYVDDDIRNLVRLDSGRVYEKDGDRRTYVAEVPPGEYTIFAAGVDGFTGGTCMCMGTVSFDAPAGSVVDLGTILVADEVGPEEIPELAAYEAPEYIRRKALPFKIALRLPRAGDAKPALFADSPTVAAQFEAAGPIPNFLGMLVNRMAPIEGVLTYDEDRIVEAAQR</sequence>